<evidence type="ECO:0000256" key="3">
    <source>
        <dbReference type="ARBA" id="ARBA00023163"/>
    </source>
</evidence>
<evidence type="ECO:0000256" key="2">
    <source>
        <dbReference type="ARBA" id="ARBA00023125"/>
    </source>
</evidence>
<keyword evidence="2" id="KW-0238">DNA-binding</keyword>
<dbReference type="KEGG" id="abaw:D5400_18085"/>
<dbReference type="InterPro" id="IPR036388">
    <property type="entry name" value="WH-like_DNA-bd_sf"/>
</dbReference>
<dbReference type="Gene3D" id="1.10.10.10">
    <property type="entry name" value="Winged helix-like DNA-binding domain superfamily/Winged helix DNA-binding domain"/>
    <property type="match status" value="1"/>
</dbReference>
<keyword evidence="1" id="KW-0805">Transcription regulation</keyword>
<dbReference type="GO" id="GO:0003677">
    <property type="term" value="F:DNA binding"/>
    <property type="evidence" value="ECO:0007669"/>
    <property type="project" value="UniProtKB-KW"/>
</dbReference>
<keyword evidence="3" id="KW-0804">Transcription</keyword>
<evidence type="ECO:0000256" key="1">
    <source>
        <dbReference type="ARBA" id="ARBA00023015"/>
    </source>
</evidence>
<dbReference type="AlphaFoldDB" id="A0A3Q8XQN4"/>
<organism evidence="5 6">
    <name type="scientific">Georhizobium profundi</name>
    <dbReference type="NCBI Taxonomy" id="2341112"/>
    <lineage>
        <taxon>Bacteria</taxon>
        <taxon>Pseudomonadati</taxon>
        <taxon>Pseudomonadota</taxon>
        <taxon>Alphaproteobacteria</taxon>
        <taxon>Hyphomicrobiales</taxon>
        <taxon>Rhizobiaceae</taxon>
        <taxon>Georhizobium</taxon>
    </lineage>
</organism>
<reference evidence="5 6" key="1">
    <citation type="submission" date="2018-09" db="EMBL/GenBank/DDBJ databases">
        <title>Marinorhizobium profundi gen. nov., sp. nov., isolated from a deep-sea sediment sample from the New Britain Trench and proposal of Marinorhizobiaceae fam. nov. in the order Rhizobiales of the class Alphaproteobacteria.</title>
        <authorList>
            <person name="Cao J."/>
        </authorList>
    </citation>
    <scope>NUCLEOTIDE SEQUENCE [LARGE SCALE GENOMIC DNA]</scope>
    <source>
        <strain evidence="5 6">WS11</strain>
    </source>
</reference>
<accession>A0A3Q8XQN4</accession>
<proteinExistence type="predicted"/>
<protein>
    <submittedName>
        <fullName evidence="5">Crp/Fnr family transcriptional regulator</fullName>
    </submittedName>
</protein>
<evidence type="ECO:0000259" key="4">
    <source>
        <dbReference type="PROSITE" id="PS51063"/>
    </source>
</evidence>
<dbReference type="InterPro" id="IPR018490">
    <property type="entry name" value="cNMP-bd_dom_sf"/>
</dbReference>
<dbReference type="InterPro" id="IPR000595">
    <property type="entry name" value="cNMP-bd_dom"/>
</dbReference>
<dbReference type="InterPro" id="IPR012318">
    <property type="entry name" value="HTH_CRP"/>
</dbReference>
<dbReference type="InterPro" id="IPR036390">
    <property type="entry name" value="WH_DNA-bd_sf"/>
</dbReference>
<dbReference type="Gene3D" id="2.60.120.10">
    <property type="entry name" value="Jelly Rolls"/>
    <property type="match status" value="1"/>
</dbReference>
<dbReference type="CDD" id="cd00038">
    <property type="entry name" value="CAP_ED"/>
    <property type="match status" value="1"/>
</dbReference>
<evidence type="ECO:0000313" key="5">
    <source>
        <dbReference type="EMBL" id="AZN72935.1"/>
    </source>
</evidence>
<dbReference type="GO" id="GO:0006355">
    <property type="term" value="P:regulation of DNA-templated transcription"/>
    <property type="evidence" value="ECO:0007669"/>
    <property type="project" value="InterPro"/>
</dbReference>
<dbReference type="SUPFAM" id="SSF51206">
    <property type="entry name" value="cAMP-binding domain-like"/>
    <property type="match status" value="1"/>
</dbReference>
<dbReference type="RefSeq" id="WP_126011338.1">
    <property type="nucleotide sequence ID" value="NZ_CP032509.1"/>
</dbReference>
<gene>
    <name evidence="5" type="ORF">D5400_18085</name>
</gene>
<evidence type="ECO:0000313" key="6">
    <source>
        <dbReference type="Proteomes" id="UP000268192"/>
    </source>
</evidence>
<dbReference type="InterPro" id="IPR014710">
    <property type="entry name" value="RmlC-like_jellyroll"/>
</dbReference>
<dbReference type="SUPFAM" id="SSF46785">
    <property type="entry name" value="Winged helix' DNA-binding domain"/>
    <property type="match status" value="1"/>
</dbReference>
<dbReference type="Pfam" id="PF00027">
    <property type="entry name" value="cNMP_binding"/>
    <property type="match status" value="1"/>
</dbReference>
<name>A0A3Q8XQN4_9HYPH</name>
<dbReference type="EMBL" id="CP032509">
    <property type="protein sequence ID" value="AZN72935.1"/>
    <property type="molecule type" value="Genomic_DNA"/>
</dbReference>
<dbReference type="Pfam" id="PF13545">
    <property type="entry name" value="HTH_Crp_2"/>
    <property type="match status" value="1"/>
</dbReference>
<sequence length="253" mass="28182">MFRHHRSAIALLEHRLGCFETLSTAQREALATLPIRIVELAARHDIVRELDPSVQSCLIIEGMAHSSKMDFEGKRQIIALHLPGDLPDLHSFYLSNIDSTISTMTACRIGIIRHEHFEDLAADPFFAKAFARSVARDASVAREWILNLGQRDCVVRMAHLLSEIRVRLGQAGLSAGDHAEWPMSQVDLADALGMSTVHANRCVRQLARDGMIEWGTGTIRIIDPVALAEIGRFDDSYLQLHLPVDHPVSRTNA</sequence>
<dbReference type="Proteomes" id="UP000268192">
    <property type="component" value="Chromosome"/>
</dbReference>
<feature type="domain" description="HTH crp-type" evidence="4">
    <location>
        <begin position="151"/>
        <end position="225"/>
    </location>
</feature>
<keyword evidence="6" id="KW-1185">Reference proteome</keyword>
<dbReference type="OrthoDB" id="7584044at2"/>
<dbReference type="SMART" id="SM00419">
    <property type="entry name" value="HTH_CRP"/>
    <property type="match status" value="1"/>
</dbReference>
<dbReference type="PROSITE" id="PS51063">
    <property type="entry name" value="HTH_CRP_2"/>
    <property type="match status" value="1"/>
</dbReference>